<dbReference type="Gene3D" id="1.20.1280.50">
    <property type="match status" value="1"/>
</dbReference>
<proteinExistence type="predicted"/>
<name>A0A9P5ZEP9_9AGAR</name>
<protein>
    <recommendedName>
        <fullName evidence="3">F-box domain-containing protein</fullName>
    </recommendedName>
</protein>
<evidence type="ECO:0000313" key="1">
    <source>
        <dbReference type="EMBL" id="KAF9484531.1"/>
    </source>
</evidence>
<sequence length="522" mass="59345">MVRACDVISNFLNYHVALSRHRNALLPVFKLPQELLETIFEFACLPNDNEKKNLFFTALDDKLESSAPPDRPVTPLLIASVCHAWRNVVMNAPQLWSNIQIIISDKHAEKQAEKLRYWLSKSRRHCLTVALIADEDEDEEITSTAVIDVVAAHANRLHSFHVHFFEPWRHALLGMVNSLHQLVHFTLQAHRYYGPHVHFTFCTPQLQGFNSFGFDVPHVALPWTRIEHLDVCCKTKAEYFSIFQHCPRLRKFTCRLQLQEDQPPFVPSAMTPGSLEVLELQVITTLDLKHCLEPLTLPMLRSFSLQVTSNWPASKTDLPISSLLPFIVGSKCILETLSLVCAIPSPDLAEYLHALPSLRHLLLFDTDGPESGNYFDQRLLDLMNPKNYLGLEGVGPLAEDSDWMNPSLSRTGIYVQGSPTCLGANLETIFFQGELFIDTLHDLVEFLAYRWYGTSAGPVIHEKQAQTFKKILPINPVARKLQSATFNASDFRLEKEDVNIVQKLCSEGMHVELVLVAPMWKY</sequence>
<organism evidence="1 2">
    <name type="scientific">Pholiota conissans</name>
    <dbReference type="NCBI Taxonomy" id="109636"/>
    <lineage>
        <taxon>Eukaryota</taxon>
        <taxon>Fungi</taxon>
        <taxon>Dikarya</taxon>
        <taxon>Basidiomycota</taxon>
        <taxon>Agaricomycotina</taxon>
        <taxon>Agaricomycetes</taxon>
        <taxon>Agaricomycetidae</taxon>
        <taxon>Agaricales</taxon>
        <taxon>Agaricineae</taxon>
        <taxon>Strophariaceae</taxon>
        <taxon>Pholiota</taxon>
    </lineage>
</organism>
<reference evidence="1" key="1">
    <citation type="submission" date="2020-11" db="EMBL/GenBank/DDBJ databases">
        <authorList>
            <consortium name="DOE Joint Genome Institute"/>
            <person name="Ahrendt S."/>
            <person name="Riley R."/>
            <person name="Andreopoulos W."/>
            <person name="Labutti K."/>
            <person name="Pangilinan J."/>
            <person name="Ruiz-Duenas F.J."/>
            <person name="Barrasa J.M."/>
            <person name="Sanchez-Garcia M."/>
            <person name="Camarero S."/>
            <person name="Miyauchi S."/>
            <person name="Serrano A."/>
            <person name="Linde D."/>
            <person name="Babiker R."/>
            <person name="Drula E."/>
            <person name="Ayuso-Fernandez I."/>
            <person name="Pacheco R."/>
            <person name="Padilla G."/>
            <person name="Ferreira P."/>
            <person name="Barriuso J."/>
            <person name="Kellner H."/>
            <person name="Castanera R."/>
            <person name="Alfaro M."/>
            <person name="Ramirez L."/>
            <person name="Pisabarro A.G."/>
            <person name="Kuo A."/>
            <person name="Tritt A."/>
            <person name="Lipzen A."/>
            <person name="He G."/>
            <person name="Yan M."/>
            <person name="Ng V."/>
            <person name="Cullen D."/>
            <person name="Martin F."/>
            <person name="Rosso M.-N."/>
            <person name="Henrissat B."/>
            <person name="Hibbett D."/>
            <person name="Martinez A.T."/>
            <person name="Grigoriev I.V."/>
        </authorList>
    </citation>
    <scope>NUCLEOTIDE SEQUENCE</scope>
    <source>
        <strain evidence="1">CIRM-BRFM 674</strain>
    </source>
</reference>
<dbReference type="EMBL" id="MU155142">
    <property type="protein sequence ID" value="KAF9484531.1"/>
    <property type="molecule type" value="Genomic_DNA"/>
</dbReference>
<comment type="caution">
    <text evidence="1">The sequence shown here is derived from an EMBL/GenBank/DDBJ whole genome shotgun (WGS) entry which is preliminary data.</text>
</comment>
<gene>
    <name evidence="1" type="ORF">BDN70DRAFT_989447</name>
</gene>
<dbReference type="AlphaFoldDB" id="A0A9P5ZEP9"/>
<evidence type="ECO:0000313" key="2">
    <source>
        <dbReference type="Proteomes" id="UP000807469"/>
    </source>
</evidence>
<keyword evidence="2" id="KW-1185">Reference proteome</keyword>
<dbReference type="Proteomes" id="UP000807469">
    <property type="component" value="Unassembled WGS sequence"/>
</dbReference>
<evidence type="ECO:0008006" key="3">
    <source>
        <dbReference type="Google" id="ProtNLM"/>
    </source>
</evidence>
<accession>A0A9P5ZEP9</accession>
<dbReference type="OrthoDB" id="2912299at2759"/>